<dbReference type="KEGG" id="mpro:BJP34_33075"/>
<dbReference type="STRING" id="1458985.BJP34_33075"/>
<reference evidence="4" key="1">
    <citation type="submission" date="2016-10" db="EMBL/GenBank/DDBJ databases">
        <title>Comparative genomics uncovers the prolific and rare metabolic potential of the cyanobacterial genus Moorea.</title>
        <authorList>
            <person name="Leao T."/>
            <person name="Castelao G."/>
            <person name="Korobeynikov A."/>
            <person name="Monroe E.A."/>
            <person name="Podell S."/>
            <person name="Glukhov E."/>
            <person name="Allen E."/>
            <person name="Gerwick W.H."/>
            <person name="Gerwick L."/>
        </authorList>
    </citation>
    <scope>NUCLEOTIDE SEQUENCE [LARGE SCALE GENOMIC DNA]</scope>
    <source>
        <strain evidence="4">PAL-8-15-08-1</strain>
    </source>
</reference>
<dbReference type="AlphaFoldDB" id="A0A1D8U154"/>
<dbReference type="RefSeq" id="WP_070395993.1">
    <property type="nucleotide sequence ID" value="NZ_CP017599.1"/>
</dbReference>
<evidence type="ECO:0000256" key="1">
    <source>
        <dbReference type="ARBA" id="ARBA00022723"/>
    </source>
</evidence>
<evidence type="ECO:0000313" key="3">
    <source>
        <dbReference type="EMBL" id="AOX03622.1"/>
    </source>
</evidence>
<dbReference type="Gene3D" id="1.10.1200.270">
    <property type="entry name" value="Methyltransferase, alpha-helical capping domain"/>
    <property type="match status" value="1"/>
</dbReference>
<dbReference type="InterPro" id="IPR042086">
    <property type="entry name" value="MeTrfase_capping"/>
</dbReference>
<sequence length="350" mass="39455">MAIYMASNYSLNTLGAKLCLEAAGDLVAKAIQPIQNSSQVKLADYGIADGGTSQGLWQQIVATIKKQNNGAFVEVIFNDLPSNDFNALGKNATLLMQGDQNIVVSMVPRSFYEPVCPPNSLDFGFSSTAMHWLSKLPKHLSNHIDVNVSAPVEDKAIFQAQSQIDWSTILLARAKELKSGGQIVTVNLSVDEQGRYVGHNLVDLNLKDILHEIWKQMQIEELIQPEEYVGATSQSYYRTEAEFTACLEDPQSDVYQAGLRLADTRTMLIRCPYRSQYEDDRDAEKFAQGLTQATRSWSEHTLRNALSNRSNQDISEIVNQFYQRFTARIRENPGQFSMDYVQTYLRIYKE</sequence>
<organism evidence="3 4">
    <name type="scientific">Moorena producens PAL-8-15-08-1</name>
    <dbReference type="NCBI Taxonomy" id="1458985"/>
    <lineage>
        <taxon>Bacteria</taxon>
        <taxon>Bacillati</taxon>
        <taxon>Cyanobacteriota</taxon>
        <taxon>Cyanophyceae</taxon>
        <taxon>Coleofasciculales</taxon>
        <taxon>Coleofasciculaceae</taxon>
        <taxon>Moorena</taxon>
    </lineage>
</organism>
<keyword evidence="2" id="KW-0460">Magnesium</keyword>
<dbReference type="InterPro" id="IPR005299">
    <property type="entry name" value="MeTrfase_7"/>
</dbReference>
<evidence type="ECO:0008006" key="5">
    <source>
        <dbReference type="Google" id="ProtNLM"/>
    </source>
</evidence>
<dbReference type="InterPro" id="IPR029063">
    <property type="entry name" value="SAM-dependent_MTases_sf"/>
</dbReference>
<dbReference type="GO" id="GO:0046872">
    <property type="term" value="F:metal ion binding"/>
    <property type="evidence" value="ECO:0007669"/>
    <property type="project" value="UniProtKB-KW"/>
</dbReference>
<evidence type="ECO:0000256" key="2">
    <source>
        <dbReference type="ARBA" id="ARBA00022842"/>
    </source>
</evidence>
<dbReference type="OrthoDB" id="465670at2"/>
<keyword evidence="1" id="KW-0479">Metal-binding</keyword>
<dbReference type="SUPFAM" id="SSF53335">
    <property type="entry name" value="S-adenosyl-L-methionine-dependent methyltransferases"/>
    <property type="match status" value="1"/>
</dbReference>
<gene>
    <name evidence="3" type="ORF">BJP34_33075</name>
</gene>
<accession>A0A1D8U154</accession>
<dbReference type="Proteomes" id="UP000177870">
    <property type="component" value="Chromosome"/>
</dbReference>
<protein>
    <recommendedName>
        <fullName evidence="5">SAM-dependent methyltransferase</fullName>
    </recommendedName>
</protein>
<dbReference type="Pfam" id="PF03492">
    <property type="entry name" value="Methyltransf_7"/>
    <property type="match status" value="1"/>
</dbReference>
<name>A0A1D8U154_9CYAN</name>
<dbReference type="PANTHER" id="PTHR31009">
    <property type="entry name" value="S-ADENOSYL-L-METHIONINE:CARBOXYL METHYLTRANSFERASE FAMILY PROTEIN"/>
    <property type="match status" value="1"/>
</dbReference>
<evidence type="ECO:0000313" key="4">
    <source>
        <dbReference type="Proteomes" id="UP000177870"/>
    </source>
</evidence>
<dbReference type="Gene3D" id="3.40.50.150">
    <property type="entry name" value="Vaccinia Virus protein VP39"/>
    <property type="match status" value="1"/>
</dbReference>
<proteinExistence type="predicted"/>
<dbReference type="GO" id="GO:0008168">
    <property type="term" value="F:methyltransferase activity"/>
    <property type="evidence" value="ECO:0007669"/>
    <property type="project" value="InterPro"/>
</dbReference>
<dbReference type="EMBL" id="CP017599">
    <property type="protein sequence ID" value="AOX03622.1"/>
    <property type="molecule type" value="Genomic_DNA"/>
</dbReference>